<proteinExistence type="predicted"/>
<sequence>MKIYHLSHTDLDGYACQFIVNFYFKSVKFYNSNYGKEINENFNSIIGDIEKDENFGKAIILI</sequence>
<accession>A0A5T0W9K6</accession>
<reference evidence="1" key="1">
    <citation type="submission" date="2018-06" db="EMBL/GenBank/DDBJ databases">
        <authorList>
            <consortium name="PulseNet: The National Subtyping Network for Foodborne Disease Surveillance"/>
            <person name="Tarr C.L."/>
            <person name="Trees E."/>
            <person name="Katz L.S."/>
            <person name="Carleton-Romer H.A."/>
            <person name="Stroika S."/>
            <person name="Kucerova Z."/>
            <person name="Roache K.F."/>
            <person name="Sabol A.L."/>
            <person name="Besser J."/>
            <person name="Gerner-Smidt P."/>
        </authorList>
    </citation>
    <scope>NUCLEOTIDE SEQUENCE</scope>
    <source>
        <strain evidence="1">PNUSAC002901</strain>
    </source>
</reference>
<organism evidence="1">
    <name type="scientific">Campylobacter jejuni</name>
    <dbReference type="NCBI Taxonomy" id="197"/>
    <lineage>
        <taxon>Bacteria</taxon>
        <taxon>Pseudomonadati</taxon>
        <taxon>Campylobacterota</taxon>
        <taxon>Epsilonproteobacteria</taxon>
        <taxon>Campylobacterales</taxon>
        <taxon>Campylobacteraceae</taxon>
        <taxon>Campylobacter</taxon>
    </lineage>
</organism>
<protein>
    <submittedName>
        <fullName evidence="1">3'-to-5' oligoribonuclease B</fullName>
    </submittedName>
</protein>
<gene>
    <name evidence="1" type="ORF">CS770_07935</name>
</gene>
<name>A0A5T0W9K6_CAMJU</name>
<dbReference type="AlphaFoldDB" id="A0A5T0W9K6"/>
<evidence type="ECO:0000313" key="1">
    <source>
        <dbReference type="EMBL" id="EAK4795040.1"/>
    </source>
</evidence>
<dbReference type="EMBL" id="AACGOB010000018">
    <property type="protein sequence ID" value="EAK4795040.1"/>
    <property type="molecule type" value="Genomic_DNA"/>
</dbReference>
<comment type="caution">
    <text evidence="1">The sequence shown here is derived from an EMBL/GenBank/DDBJ whole genome shotgun (WGS) entry which is preliminary data.</text>
</comment>
<feature type="non-terminal residue" evidence="1">
    <location>
        <position position="62"/>
    </location>
</feature>